<dbReference type="SUPFAM" id="SSF52540">
    <property type="entry name" value="P-loop containing nucleoside triphosphate hydrolases"/>
    <property type="match status" value="1"/>
</dbReference>
<feature type="domain" description="G" evidence="2">
    <location>
        <begin position="40"/>
        <end position="144"/>
    </location>
</feature>
<feature type="compositionally biased region" description="Polar residues" evidence="1">
    <location>
        <begin position="12"/>
        <end position="21"/>
    </location>
</feature>
<evidence type="ECO:0000256" key="1">
    <source>
        <dbReference type="SAM" id="MobiDB-lite"/>
    </source>
</evidence>
<name>A0A0C9TJA1_PAXIN</name>
<evidence type="ECO:0000313" key="3">
    <source>
        <dbReference type="EMBL" id="KIJ10823.1"/>
    </source>
</evidence>
<dbReference type="AlphaFoldDB" id="A0A0C9TJA1"/>
<protein>
    <recommendedName>
        <fullName evidence="2">G domain-containing protein</fullName>
    </recommendedName>
</protein>
<dbReference type="OrthoDB" id="8954335at2759"/>
<evidence type="ECO:0000259" key="2">
    <source>
        <dbReference type="Pfam" id="PF01926"/>
    </source>
</evidence>
<reference evidence="4" key="2">
    <citation type="submission" date="2015-01" db="EMBL/GenBank/DDBJ databases">
        <title>Evolutionary Origins and Diversification of the Mycorrhizal Mutualists.</title>
        <authorList>
            <consortium name="DOE Joint Genome Institute"/>
            <consortium name="Mycorrhizal Genomics Consortium"/>
            <person name="Kohler A."/>
            <person name="Kuo A."/>
            <person name="Nagy L.G."/>
            <person name="Floudas D."/>
            <person name="Copeland A."/>
            <person name="Barry K.W."/>
            <person name="Cichocki N."/>
            <person name="Veneault-Fourrey C."/>
            <person name="LaButti K."/>
            <person name="Lindquist E.A."/>
            <person name="Lipzen A."/>
            <person name="Lundell T."/>
            <person name="Morin E."/>
            <person name="Murat C."/>
            <person name="Riley R."/>
            <person name="Ohm R."/>
            <person name="Sun H."/>
            <person name="Tunlid A."/>
            <person name="Henrissat B."/>
            <person name="Grigoriev I.V."/>
            <person name="Hibbett D.S."/>
            <person name="Martin F."/>
        </authorList>
    </citation>
    <scope>NUCLEOTIDE SEQUENCE [LARGE SCALE GENOMIC DNA]</scope>
    <source>
        <strain evidence="4">ATCC 200175</strain>
    </source>
</reference>
<dbReference type="HOGENOM" id="CLU_050405_0_0_1"/>
<dbReference type="Pfam" id="PF01926">
    <property type="entry name" value="MMR_HSR1"/>
    <property type="match status" value="1"/>
</dbReference>
<dbReference type="PROSITE" id="PS00675">
    <property type="entry name" value="SIGMA54_INTERACT_1"/>
    <property type="match status" value="1"/>
</dbReference>
<dbReference type="Gene3D" id="3.40.50.300">
    <property type="entry name" value="P-loop containing nucleotide triphosphate hydrolases"/>
    <property type="match status" value="1"/>
</dbReference>
<feature type="compositionally biased region" description="Basic and acidic residues" evidence="1">
    <location>
        <begin position="24"/>
        <end position="35"/>
    </location>
</feature>
<gene>
    <name evidence="3" type="ORF">PAXINDRAFT_172042</name>
</gene>
<dbReference type="InterPro" id="IPR027417">
    <property type="entry name" value="P-loop_NTPase"/>
</dbReference>
<accession>A0A0C9TJA1</accession>
<feature type="compositionally biased region" description="Basic and acidic residues" evidence="1">
    <location>
        <begin position="1"/>
        <end position="11"/>
    </location>
</feature>
<dbReference type="GO" id="GO:0005525">
    <property type="term" value="F:GTP binding"/>
    <property type="evidence" value="ECO:0007669"/>
    <property type="project" value="InterPro"/>
</dbReference>
<reference evidence="3 4" key="1">
    <citation type="submission" date="2014-06" db="EMBL/GenBank/DDBJ databases">
        <authorList>
            <consortium name="DOE Joint Genome Institute"/>
            <person name="Kuo A."/>
            <person name="Kohler A."/>
            <person name="Nagy L.G."/>
            <person name="Floudas D."/>
            <person name="Copeland A."/>
            <person name="Barry K.W."/>
            <person name="Cichocki N."/>
            <person name="Veneault-Fourrey C."/>
            <person name="LaButti K."/>
            <person name="Lindquist E.A."/>
            <person name="Lipzen A."/>
            <person name="Lundell T."/>
            <person name="Morin E."/>
            <person name="Murat C."/>
            <person name="Sun H."/>
            <person name="Tunlid A."/>
            <person name="Henrissat B."/>
            <person name="Grigoriev I.V."/>
            <person name="Hibbett D.S."/>
            <person name="Martin F."/>
            <person name="Nordberg H.P."/>
            <person name="Cantor M.N."/>
            <person name="Hua S.X."/>
        </authorList>
    </citation>
    <scope>NUCLEOTIDE SEQUENCE [LARGE SCALE GENOMIC DNA]</scope>
    <source>
        <strain evidence="3 4">ATCC 200175</strain>
    </source>
</reference>
<keyword evidence="4" id="KW-1185">Reference proteome</keyword>
<sequence>MPSQSARHDSHSNSLGPQSNPVKPPRDVNAEPENSRTRNIILFGESGVGKSSLINLIAGRDIAKVSSDVDGCTMTSTRYDTTFGNQGFRIFDTVGLEEPQLGVNDYLTTIEKAYQLIQSVNKAGGAHLLLFCTRGGKITDTMQSNYRLFHEFLCDKKVPLAVVSTDLEGEVRIGNGWERNASNIKKYGIPSVGHACITTVRDDTPGQAEKYAASQKTIQELLMNCALKDNGFRMEVPDWLAMVGRRMMGLVARGTPKPKDIVKVLTQRCGMDPETARKVAGLMREREGEAEGC</sequence>
<evidence type="ECO:0000313" key="4">
    <source>
        <dbReference type="Proteomes" id="UP000053647"/>
    </source>
</evidence>
<dbReference type="InterPro" id="IPR006073">
    <property type="entry name" value="GTP-bd"/>
</dbReference>
<dbReference type="Proteomes" id="UP000053647">
    <property type="component" value="Unassembled WGS sequence"/>
</dbReference>
<feature type="region of interest" description="Disordered" evidence="1">
    <location>
        <begin position="1"/>
        <end position="35"/>
    </location>
</feature>
<dbReference type="EMBL" id="KN819395">
    <property type="protein sequence ID" value="KIJ10823.1"/>
    <property type="molecule type" value="Genomic_DNA"/>
</dbReference>
<organism evidence="3 4">
    <name type="scientific">Paxillus involutus ATCC 200175</name>
    <dbReference type="NCBI Taxonomy" id="664439"/>
    <lineage>
        <taxon>Eukaryota</taxon>
        <taxon>Fungi</taxon>
        <taxon>Dikarya</taxon>
        <taxon>Basidiomycota</taxon>
        <taxon>Agaricomycotina</taxon>
        <taxon>Agaricomycetes</taxon>
        <taxon>Agaricomycetidae</taxon>
        <taxon>Boletales</taxon>
        <taxon>Paxilineae</taxon>
        <taxon>Paxillaceae</taxon>
        <taxon>Paxillus</taxon>
    </lineage>
</organism>
<dbReference type="InterPro" id="IPR025662">
    <property type="entry name" value="Sigma_54_int_dom_ATP-bd_1"/>
</dbReference>
<proteinExistence type="predicted"/>